<feature type="non-terminal residue" evidence="7">
    <location>
        <position position="2195"/>
    </location>
</feature>
<dbReference type="InterPro" id="IPR001680">
    <property type="entry name" value="WD40_rpt"/>
</dbReference>
<dbReference type="InterPro" id="IPR007111">
    <property type="entry name" value="NACHT_NTPase"/>
</dbReference>
<comment type="caution">
    <text evidence="7">The sequence shown here is derived from an EMBL/GenBank/DDBJ whole genome shotgun (WGS) entry which is preliminary data.</text>
</comment>
<dbReference type="Pfam" id="PF12796">
    <property type="entry name" value="Ank_2"/>
    <property type="match status" value="2"/>
</dbReference>
<dbReference type="Gene3D" id="3.40.50.300">
    <property type="entry name" value="P-loop containing nucleotide triphosphate hydrolases"/>
    <property type="match status" value="1"/>
</dbReference>
<dbReference type="Gene3D" id="1.25.40.20">
    <property type="entry name" value="Ankyrin repeat-containing domain"/>
    <property type="match status" value="1"/>
</dbReference>
<feature type="region of interest" description="Disordered" evidence="5">
    <location>
        <begin position="183"/>
        <end position="217"/>
    </location>
</feature>
<dbReference type="SMART" id="SM00320">
    <property type="entry name" value="WD40"/>
    <property type="match status" value="9"/>
</dbReference>
<dbReference type="GO" id="GO:0003824">
    <property type="term" value="F:catalytic activity"/>
    <property type="evidence" value="ECO:0007669"/>
    <property type="project" value="InterPro"/>
</dbReference>
<evidence type="ECO:0000259" key="6">
    <source>
        <dbReference type="PROSITE" id="PS50837"/>
    </source>
</evidence>
<organism evidence="7 8">
    <name type="scientific">Ophiocordyceps polyrhachis-furcata BCC 54312</name>
    <dbReference type="NCBI Taxonomy" id="1330021"/>
    <lineage>
        <taxon>Eukaryota</taxon>
        <taxon>Fungi</taxon>
        <taxon>Dikarya</taxon>
        <taxon>Ascomycota</taxon>
        <taxon>Pezizomycotina</taxon>
        <taxon>Sordariomycetes</taxon>
        <taxon>Hypocreomycetidae</taxon>
        <taxon>Hypocreales</taxon>
        <taxon>Ophiocordycipitaceae</taxon>
        <taxon>Ophiocordyceps</taxon>
    </lineage>
</organism>
<dbReference type="PROSITE" id="PS50837">
    <property type="entry name" value="NACHT"/>
    <property type="match status" value="1"/>
</dbReference>
<evidence type="ECO:0000256" key="5">
    <source>
        <dbReference type="SAM" id="MobiDB-lite"/>
    </source>
</evidence>
<feature type="repeat" description="ANK" evidence="3">
    <location>
        <begin position="1972"/>
        <end position="2004"/>
    </location>
</feature>
<proteinExistence type="predicted"/>
<dbReference type="SMART" id="SM00248">
    <property type="entry name" value="ANK"/>
    <property type="match status" value="4"/>
</dbReference>
<dbReference type="Proteomes" id="UP000253664">
    <property type="component" value="Unassembled WGS sequence"/>
</dbReference>
<dbReference type="Pfam" id="PF00400">
    <property type="entry name" value="WD40"/>
    <property type="match status" value="7"/>
</dbReference>
<dbReference type="Pfam" id="PF01048">
    <property type="entry name" value="PNP_UDP_1"/>
    <property type="match status" value="1"/>
</dbReference>
<feature type="domain" description="NACHT" evidence="6">
    <location>
        <begin position="397"/>
        <end position="542"/>
    </location>
</feature>
<evidence type="ECO:0000256" key="1">
    <source>
        <dbReference type="ARBA" id="ARBA00022574"/>
    </source>
</evidence>
<dbReference type="InterPro" id="IPR035994">
    <property type="entry name" value="Nucleoside_phosphorylase_sf"/>
</dbReference>
<gene>
    <name evidence="7" type="ORF">L249_3730</name>
</gene>
<evidence type="ECO:0000313" key="7">
    <source>
        <dbReference type="EMBL" id="RCI09453.1"/>
    </source>
</evidence>
<feature type="repeat" description="WD" evidence="4">
    <location>
        <begin position="1357"/>
        <end position="1397"/>
    </location>
</feature>
<feature type="repeat" description="WD" evidence="4">
    <location>
        <begin position="1530"/>
        <end position="1570"/>
    </location>
</feature>
<dbReference type="InterPro" id="IPR011047">
    <property type="entry name" value="Quinoprotein_ADH-like_sf"/>
</dbReference>
<dbReference type="PROSITE" id="PS50294">
    <property type="entry name" value="WD_REPEATS_REGION"/>
    <property type="match status" value="3"/>
</dbReference>
<dbReference type="InterPro" id="IPR015943">
    <property type="entry name" value="WD40/YVTN_repeat-like_dom_sf"/>
</dbReference>
<feature type="repeat" description="WD" evidence="4">
    <location>
        <begin position="1272"/>
        <end position="1313"/>
    </location>
</feature>
<feature type="compositionally biased region" description="Basic and acidic residues" evidence="5">
    <location>
        <begin position="183"/>
        <end position="198"/>
    </location>
</feature>
<reference evidence="7 8" key="1">
    <citation type="journal article" date="2015" name="BMC Genomics">
        <title>Insights from the genome of Ophiocordyceps polyrhachis-furcata to pathogenicity and host specificity in insect fungi.</title>
        <authorList>
            <person name="Wichadakul D."/>
            <person name="Kobmoo N."/>
            <person name="Ingsriswang S."/>
            <person name="Tangphatsornruang S."/>
            <person name="Chantasingh D."/>
            <person name="Luangsa-ard J.J."/>
            <person name="Eurwilaichitr L."/>
        </authorList>
    </citation>
    <scope>NUCLEOTIDE SEQUENCE [LARGE SCALE GENOMIC DNA]</scope>
    <source>
        <strain evidence="7 8">BCC 54312</strain>
    </source>
</reference>
<dbReference type="InterPro" id="IPR020472">
    <property type="entry name" value="WD40_PAC1"/>
</dbReference>
<dbReference type="PROSITE" id="PS00678">
    <property type="entry name" value="WD_REPEATS_1"/>
    <property type="match status" value="2"/>
</dbReference>
<dbReference type="PANTHER" id="PTHR46082:SF11">
    <property type="entry name" value="AAA+ ATPASE DOMAIN-CONTAINING PROTEIN-RELATED"/>
    <property type="match status" value="1"/>
</dbReference>
<keyword evidence="1 4" id="KW-0853">WD repeat</keyword>
<dbReference type="PANTHER" id="PTHR46082">
    <property type="entry name" value="ATP/GTP-BINDING PROTEIN-RELATED"/>
    <property type="match status" value="1"/>
</dbReference>
<dbReference type="InterPro" id="IPR036322">
    <property type="entry name" value="WD40_repeat_dom_sf"/>
</dbReference>
<keyword evidence="2" id="KW-0677">Repeat</keyword>
<dbReference type="Gene3D" id="2.130.10.10">
    <property type="entry name" value="YVTN repeat-like/Quinoprotein amine dehydrogenase"/>
    <property type="match status" value="6"/>
</dbReference>
<dbReference type="SUPFAM" id="SSF52540">
    <property type="entry name" value="P-loop containing nucleoside triphosphate hydrolases"/>
    <property type="match status" value="1"/>
</dbReference>
<dbReference type="GO" id="GO:0009116">
    <property type="term" value="P:nucleoside metabolic process"/>
    <property type="evidence" value="ECO:0007669"/>
    <property type="project" value="InterPro"/>
</dbReference>
<dbReference type="PROSITE" id="PS50082">
    <property type="entry name" value="WD_REPEATS_2"/>
    <property type="match status" value="5"/>
</dbReference>
<dbReference type="SUPFAM" id="SSF50978">
    <property type="entry name" value="WD40 repeat-like"/>
    <property type="match status" value="1"/>
</dbReference>
<dbReference type="STRING" id="1330021.A0A367L4T3"/>
<dbReference type="OrthoDB" id="538223at2759"/>
<dbReference type="Gene3D" id="3.40.50.1580">
    <property type="entry name" value="Nucleoside phosphorylase domain"/>
    <property type="match status" value="1"/>
</dbReference>
<feature type="repeat" description="WD" evidence="4">
    <location>
        <begin position="1676"/>
        <end position="1708"/>
    </location>
</feature>
<dbReference type="InterPro" id="IPR027417">
    <property type="entry name" value="P-loop_NTPase"/>
</dbReference>
<evidence type="ECO:0000313" key="8">
    <source>
        <dbReference type="Proteomes" id="UP000253664"/>
    </source>
</evidence>
<dbReference type="EMBL" id="LKCN02000015">
    <property type="protein sequence ID" value="RCI09453.1"/>
    <property type="molecule type" value="Genomic_DNA"/>
</dbReference>
<name>A0A367L4T3_9HYPO</name>
<keyword evidence="8" id="KW-1185">Reference proteome</keyword>
<accession>A0A367L4T3</accession>
<dbReference type="PRINTS" id="PR00320">
    <property type="entry name" value="GPROTEINBRPT"/>
</dbReference>
<dbReference type="InterPro" id="IPR019775">
    <property type="entry name" value="WD40_repeat_CS"/>
</dbReference>
<evidence type="ECO:0000256" key="4">
    <source>
        <dbReference type="PROSITE-ProRule" id="PRU00221"/>
    </source>
</evidence>
<dbReference type="SUPFAM" id="SSF50998">
    <property type="entry name" value="Quinoprotein alcohol dehydrogenase-like"/>
    <property type="match status" value="1"/>
</dbReference>
<dbReference type="PROSITE" id="PS50297">
    <property type="entry name" value="ANK_REP_REGION"/>
    <property type="match status" value="1"/>
</dbReference>
<dbReference type="InterPro" id="IPR002110">
    <property type="entry name" value="Ankyrin_rpt"/>
</dbReference>
<dbReference type="InterPro" id="IPR036770">
    <property type="entry name" value="Ankyrin_rpt-contain_sf"/>
</dbReference>
<dbReference type="CDD" id="cd00200">
    <property type="entry name" value="WD40"/>
    <property type="match status" value="1"/>
</dbReference>
<evidence type="ECO:0000256" key="2">
    <source>
        <dbReference type="ARBA" id="ARBA00022737"/>
    </source>
</evidence>
<dbReference type="InterPro" id="IPR053137">
    <property type="entry name" value="NLR-like"/>
</dbReference>
<dbReference type="SUPFAM" id="SSF48403">
    <property type="entry name" value="Ankyrin repeat"/>
    <property type="match status" value="1"/>
</dbReference>
<dbReference type="Pfam" id="PF24883">
    <property type="entry name" value="NPHP3_N"/>
    <property type="match status" value="1"/>
</dbReference>
<feature type="repeat" description="WD" evidence="4">
    <location>
        <begin position="1132"/>
        <end position="1173"/>
    </location>
</feature>
<keyword evidence="3" id="KW-0040">ANK repeat</keyword>
<dbReference type="InterPro" id="IPR000845">
    <property type="entry name" value="Nucleoside_phosphorylase_d"/>
</dbReference>
<protein>
    <recommendedName>
        <fullName evidence="6">NACHT domain-containing protein</fullName>
    </recommendedName>
</protein>
<dbReference type="InterPro" id="IPR056884">
    <property type="entry name" value="NPHP3-like_N"/>
</dbReference>
<sequence>MSDPNSYSIGWISALELEYAAAQEFFDDEHEPPTYIHRHDDNHYALGRIGRHNVAMAVLPTGEHGIAAAARAAKDMRHTFPNIRVCLLVGIGGGAPNQGHDIRLGDIVVSTPSFHPESGNHGGVVQYDYARTIQSKRFSSIRFLNSPPVALLSAVAGVRTRHIRKGNTIHAKIEEMLRHRPRMRREYSRPDRDTDRLYASEGETVIPRQPRTEEDDDPAVHYGLIASADNFMESAEIRDILAEELGVLCFEMEAAGLVNSFPCIVIRGICDYADKHWLKPWRGYAAMAAAAYARELVLELVPAQIEAAKSIGQLLDQIDEHLGDLKVATSGTRREIETLRDVVLDNNQKAVLERLPNVPGAAFDSYADEPEPRCLPNTRVELLNQVKSWANNEEAESIFWLNGMAGTGKSTVSRSIADALHQESKLGASFFFRRGEEFRDNPSRLFTTLASQLATRRPIIAPLIKSAIDEDPFLPQKTLAEQFEKLIRQPLLAGLPPGQSKGVILVIDALDECEADNRAQLVLRVFRSYESLGLKLFITSRPEEPVRLGFMASGTKYKDLILQDISQDIIRHDLSLFMQTELERVRKNWNSIAPDTGGLAQDWPGTSQVRYLVNMAMPLFIFAATICRFLAESRCGNPDEQLQEVLRYGALSQESELNKTYRPVLDSLIARLSPRMTDKVLSQFRTIVGSIILLANPLSTRGLSRILRISQGIVDGQLRQLHSVLSVPQSARSPIRLLHLSFRDFLVDADQRGQNPFWIDEEKTHRELGSRCLQLMTEVLVRDICGLEKAGKLDSNVSEHQVDEHISAEAQYACLHWVFHFQGARDSMSGLDLEQIHTFLKLCFLPWVEVLCLMRRVSDGVMMVQDLKHLIQRQLPDVPYHADSHVEDKQSSPRQTLDDFLDDAKRFLRHNRSIIEEAPMQLYSSGLIFTPENSTVRKQFATWLPPFIRVLPTMSTSWSPLLQTFEGRPGTQWRRLAFSPDSRLLAASAWETVRVWDTATGAAVQIIELGVIDSSLSVQLAFSSNRHLVSVTEKYKSKQLNTLAAHWRDMTTGTGVTLDVCDVETDPYTYMDVDFLVTPEKRATTYRPLNCHREWMLSLDGAQLATTIGIGERNNRSSIRLCDTATGEMRELRGHASRIDACAFSPDGRILVSASQDGTIRLWERATGAALEIILLDAATILHKSICWCQMFVFSPENESAGCATHYKYFHCRDVTVSRGLRALFVRPTGDGPLIQPGNISFNGRHLASYEWASAPTFEVWDISTGALKQTFKSPHSFIRALAFSPDVQLIASASDDATVRLWNVGSDQVLRDPTDPARLACKLETLSPDGKTMALTRGSQAIESWDMSNGVSLPTLHGHSDPIRLLAFSPDSERLVSVSHSETRLWDLNSCTYMASLDPSIMHAESVVFSPDGKVALSRCKRSDYAVMRTKVWDWTNCAPFPGFLHYVGASAFSPNGKHIALALLDYRIALWNISAGHIERFLADQLPDLTGFMAFSPDGQLLASASARLCGGTIQLWDPATGVALQTLTGHDDWIAALEFSPDSRKLASCSSRRLKVWDITTGAVIGDFQDDMARRHKFRTEEVIVSFSSDGTVVATDTTLWNVASVLALSLKQDGPMTTNLWDVDTGALLFELDVVLGEDKHYYQFKYQDEMPRIPCAVSSDRRGQFASKTSALAFSPDSQVLASASGDGSVMLWDTKTGTVVLSLEQGDHDQSAILPPIIQVVRSAVSVIFSSDGNSLASLSHNSIRLWDATTGGLIESNSENLDSRIELDVTPDLQSGVAVSSLSFLLSEDLQYSLTEEEDSLSTHAAWSLNQGPFSFAMLEPSIRMRRAIHAGDVLLVRRILKSHPYLLRNPDASLMGLSNSNLHLAASLGHRDVCETLLLADHEKPCPALNEHHQTALMLAARAGHTEVVHLLCEADRSSILRRDIRGRDAVMEASIGGHDTILQLLLTYAPGGPNEAVQRADVEGNTALHFASSNSNFLGLRTLLAAGADVERRNVWSWTPAAYSATVQVEVYLKSLVNEVERRHHQLRRAIDPPSKGAAVRVVPSESTKLIVTQYLESRQDPPAWAWISVGAFLDHDDRIIWSTELFVAILDAQFESDDDDDGSTEEEVDENSYVSDSSSGTYGAPAGGVYVPGASGSFMTQQTFSYQPNGTGNMLPRQAQPWPVIDPSMPAAHMTNSSGGVGCEP</sequence>
<feature type="compositionally biased region" description="Acidic residues" evidence="5">
    <location>
        <begin position="2106"/>
        <end position="2120"/>
    </location>
</feature>
<feature type="region of interest" description="Disordered" evidence="5">
    <location>
        <begin position="2106"/>
        <end position="2130"/>
    </location>
</feature>
<dbReference type="PROSITE" id="PS50088">
    <property type="entry name" value="ANK_REPEAT"/>
    <property type="match status" value="1"/>
</dbReference>
<dbReference type="SUPFAM" id="SSF53167">
    <property type="entry name" value="Purine and uridine phosphorylases"/>
    <property type="match status" value="1"/>
</dbReference>
<evidence type="ECO:0000256" key="3">
    <source>
        <dbReference type="PROSITE-ProRule" id="PRU00023"/>
    </source>
</evidence>